<evidence type="ECO:0000313" key="2">
    <source>
        <dbReference type="EMBL" id="GFT88895.1"/>
    </source>
</evidence>
<feature type="region of interest" description="Disordered" evidence="1">
    <location>
        <begin position="84"/>
        <end position="112"/>
    </location>
</feature>
<evidence type="ECO:0000313" key="3">
    <source>
        <dbReference type="Proteomes" id="UP000887013"/>
    </source>
</evidence>
<comment type="caution">
    <text evidence="2">The sequence shown here is derived from an EMBL/GenBank/DDBJ whole genome shotgun (WGS) entry which is preliminary data.</text>
</comment>
<dbReference type="AlphaFoldDB" id="A0A8X6PW26"/>
<reference evidence="2" key="1">
    <citation type="submission" date="2020-08" db="EMBL/GenBank/DDBJ databases">
        <title>Multicomponent nature underlies the extraordinary mechanical properties of spider dragline silk.</title>
        <authorList>
            <person name="Kono N."/>
            <person name="Nakamura H."/>
            <person name="Mori M."/>
            <person name="Yoshida Y."/>
            <person name="Ohtoshi R."/>
            <person name="Malay A.D."/>
            <person name="Moran D.A.P."/>
            <person name="Tomita M."/>
            <person name="Numata K."/>
            <person name="Arakawa K."/>
        </authorList>
    </citation>
    <scope>NUCLEOTIDE SEQUENCE</scope>
</reference>
<proteinExistence type="predicted"/>
<accession>A0A8X6PW26</accession>
<evidence type="ECO:0000256" key="1">
    <source>
        <dbReference type="SAM" id="MobiDB-lite"/>
    </source>
</evidence>
<dbReference type="EMBL" id="BMAW01024656">
    <property type="protein sequence ID" value="GFT88895.1"/>
    <property type="molecule type" value="Genomic_DNA"/>
</dbReference>
<sequence length="112" mass="13098">MPLTIDFTAFFQSGYGFEISRNSVADFEAAGAEMLPLYRLYRWSISEKFVHLRTQRITIYSCLSTCRMYGMKYEDHPRTLSPYRMSFSSTEDEDKGVNKRDERLPLSSKRAV</sequence>
<feature type="compositionally biased region" description="Basic and acidic residues" evidence="1">
    <location>
        <begin position="95"/>
        <end position="104"/>
    </location>
</feature>
<organism evidence="2 3">
    <name type="scientific">Nephila pilipes</name>
    <name type="common">Giant wood spider</name>
    <name type="synonym">Nephila maculata</name>
    <dbReference type="NCBI Taxonomy" id="299642"/>
    <lineage>
        <taxon>Eukaryota</taxon>
        <taxon>Metazoa</taxon>
        <taxon>Ecdysozoa</taxon>
        <taxon>Arthropoda</taxon>
        <taxon>Chelicerata</taxon>
        <taxon>Arachnida</taxon>
        <taxon>Araneae</taxon>
        <taxon>Araneomorphae</taxon>
        <taxon>Entelegynae</taxon>
        <taxon>Araneoidea</taxon>
        <taxon>Nephilidae</taxon>
        <taxon>Nephila</taxon>
    </lineage>
</organism>
<keyword evidence="3" id="KW-1185">Reference proteome</keyword>
<gene>
    <name evidence="2" type="ORF">NPIL_30101</name>
</gene>
<protein>
    <submittedName>
        <fullName evidence="2">Uncharacterized protein</fullName>
    </submittedName>
</protein>
<dbReference type="Proteomes" id="UP000887013">
    <property type="component" value="Unassembled WGS sequence"/>
</dbReference>
<name>A0A8X6PW26_NEPPI</name>